<gene>
    <name evidence="3" type="ORF">FHX81_5453</name>
</gene>
<keyword evidence="1" id="KW-1133">Transmembrane helix</keyword>
<comment type="caution">
    <text evidence="3">The sequence shown here is derived from an EMBL/GenBank/DDBJ whole genome shotgun (WGS) entry which is preliminary data.</text>
</comment>
<keyword evidence="1" id="KW-0472">Membrane</keyword>
<evidence type="ECO:0000313" key="4">
    <source>
        <dbReference type="Proteomes" id="UP000316628"/>
    </source>
</evidence>
<keyword evidence="4" id="KW-1185">Reference proteome</keyword>
<organism evidence="3 4">
    <name type="scientific">Saccharothrix saharensis</name>
    <dbReference type="NCBI Taxonomy" id="571190"/>
    <lineage>
        <taxon>Bacteria</taxon>
        <taxon>Bacillati</taxon>
        <taxon>Actinomycetota</taxon>
        <taxon>Actinomycetes</taxon>
        <taxon>Pseudonocardiales</taxon>
        <taxon>Pseudonocardiaceae</taxon>
        <taxon>Saccharothrix</taxon>
    </lineage>
</organism>
<dbReference type="Pfam" id="PF25547">
    <property type="entry name" value="WXG100_2"/>
    <property type="match status" value="1"/>
</dbReference>
<accession>A0A543JJK2</accession>
<evidence type="ECO:0000259" key="2">
    <source>
        <dbReference type="Pfam" id="PF25547"/>
    </source>
</evidence>
<dbReference type="Gene3D" id="1.10.287.1060">
    <property type="entry name" value="ESAT-6-like"/>
    <property type="match status" value="1"/>
</dbReference>
<dbReference type="AlphaFoldDB" id="A0A543JJK2"/>
<proteinExistence type="predicted"/>
<evidence type="ECO:0000313" key="3">
    <source>
        <dbReference type="EMBL" id="TQM83040.1"/>
    </source>
</evidence>
<evidence type="ECO:0000256" key="1">
    <source>
        <dbReference type="SAM" id="Phobius"/>
    </source>
</evidence>
<feature type="domain" description="Outer membrane channel protein CpnT-like N-terminal" evidence="2">
    <location>
        <begin position="87"/>
        <end position="205"/>
    </location>
</feature>
<dbReference type="InterPro" id="IPR057746">
    <property type="entry name" value="CpnT-like_N"/>
</dbReference>
<dbReference type="SUPFAM" id="SSF140453">
    <property type="entry name" value="EsxAB dimer-like"/>
    <property type="match status" value="1"/>
</dbReference>
<keyword evidence="1" id="KW-0812">Transmembrane</keyword>
<dbReference type="RefSeq" id="WP_141980839.1">
    <property type="nucleotide sequence ID" value="NZ_VFPP01000001.1"/>
</dbReference>
<dbReference type="OrthoDB" id="5069709at2"/>
<sequence>MTGKSLVAPERSSREAWTGSSLAESIEGLVDAIKSEGWVDDALAGATLGVEVAATVLDPLSALLANGLGWAVEYFEPLREMLDELTGKPDVIRAHAATWGNMATELSAMAADLKTHLDNDLPSWTGDAADSYQGLMVHNVDAIGGLGATAAALAAATEGAGGLVELTREVVRDLIADLVARVIVWVAEALLVFTIPMIVPQIVAAIVKWAGRILTYTGALVTSLTNLTKLLDD</sequence>
<protein>
    <submittedName>
        <fullName evidence="3">Uncharacterized protein YukE</fullName>
    </submittedName>
</protein>
<dbReference type="EMBL" id="VFPP01000001">
    <property type="protein sequence ID" value="TQM83040.1"/>
    <property type="molecule type" value="Genomic_DNA"/>
</dbReference>
<name>A0A543JJK2_9PSEU</name>
<dbReference type="Proteomes" id="UP000316628">
    <property type="component" value="Unassembled WGS sequence"/>
</dbReference>
<dbReference type="InterPro" id="IPR036689">
    <property type="entry name" value="ESAT-6-like_sf"/>
</dbReference>
<reference evidence="3 4" key="1">
    <citation type="submission" date="2019-06" db="EMBL/GenBank/DDBJ databases">
        <title>Sequencing the genomes of 1000 actinobacteria strains.</title>
        <authorList>
            <person name="Klenk H.-P."/>
        </authorList>
    </citation>
    <scope>NUCLEOTIDE SEQUENCE [LARGE SCALE GENOMIC DNA]</scope>
    <source>
        <strain evidence="3 4">DSM 45456</strain>
    </source>
</reference>
<feature type="transmembrane region" description="Helical" evidence="1">
    <location>
        <begin position="182"/>
        <end position="207"/>
    </location>
</feature>